<evidence type="ECO:0000259" key="1">
    <source>
        <dbReference type="Pfam" id="PF01882"/>
    </source>
</evidence>
<evidence type="ECO:0000313" key="2">
    <source>
        <dbReference type="EMBL" id="MFC3267087.1"/>
    </source>
</evidence>
<protein>
    <submittedName>
        <fullName evidence="2">DUF58 domain-containing protein</fullName>
    </submittedName>
</protein>
<dbReference type="EMBL" id="JBHRUV010000076">
    <property type="protein sequence ID" value="MFC3267087.1"/>
    <property type="molecule type" value="Genomic_DNA"/>
</dbReference>
<dbReference type="PANTHER" id="PTHR33608:SF6">
    <property type="entry name" value="BLL2464 PROTEIN"/>
    <property type="match status" value="1"/>
</dbReference>
<organism evidence="2 3">
    <name type="scientific">Camelimonas abortus</name>
    <dbReference type="NCBI Taxonomy" id="1017184"/>
    <lineage>
        <taxon>Bacteria</taxon>
        <taxon>Pseudomonadati</taxon>
        <taxon>Pseudomonadota</taxon>
        <taxon>Alphaproteobacteria</taxon>
        <taxon>Hyphomicrobiales</taxon>
        <taxon>Chelatococcaceae</taxon>
        <taxon>Camelimonas</taxon>
    </lineage>
</organism>
<dbReference type="Proteomes" id="UP001595536">
    <property type="component" value="Unassembled WGS sequence"/>
</dbReference>
<dbReference type="Pfam" id="PF01882">
    <property type="entry name" value="DUF58"/>
    <property type="match status" value="1"/>
</dbReference>
<evidence type="ECO:0000313" key="3">
    <source>
        <dbReference type="Proteomes" id="UP001595536"/>
    </source>
</evidence>
<reference evidence="3" key="1">
    <citation type="journal article" date="2019" name="Int. J. Syst. Evol. Microbiol.">
        <title>The Global Catalogue of Microorganisms (GCM) 10K type strain sequencing project: providing services to taxonomists for standard genome sequencing and annotation.</title>
        <authorList>
            <consortium name="The Broad Institute Genomics Platform"/>
            <consortium name="The Broad Institute Genome Sequencing Center for Infectious Disease"/>
            <person name="Wu L."/>
            <person name="Ma J."/>
        </authorList>
    </citation>
    <scope>NUCLEOTIDE SEQUENCE [LARGE SCALE GENOMIC DNA]</scope>
    <source>
        <strain evidence="3">CCM 7941</strain>
    </source>
</reference>
<keyword evidence="3" id="KW-1185">Reference proteome</keyword>
<dbReference type="RefSeq" id="WP_376868943.1">
    <property type="nucleotide sequence ID" value="NZ_JBHRUV010000076.1"/>
</dbReference>
<comment type="caution">
    <text evidence="2">The sequence shown here is derived from an EMBL/GenBank/DDBJ whole genome shotgun (WGS) entry which is preliminary data.</text>
</comment>
<feature type="domain" description="DUF58" evidence="1">
    <location>
        <begin position="71"/>
        <end position="275"/>
    </location>
</feature>
<dbReference type="InterPro" id="IPR002881">
    <property type="entry name" value="DUF58"/>
</dbReference>
<accession>A0ABV7LHQ4</accession>
<name>A0ABV7LHQ4_9HYPH</name>
<gene>
    <name evidence="2" type="ORF">ACFOEX_12100</name>
</gene>
<dbReference type="PANTHER" id="PTHR33608">
    <property type="entry name" value="BLL2464 PROTEIN"/>
    <property type="match status" value="1"/>
</dbReference>
<sequence length="320" mass="33213">MARARTQAVPVAGLFGGEAASRTGPATAVTESARALADRLPRILLQARRVAAAAAGAHGRRQPGPGEDFWQYRPYVPGESAQRIDWRRSARDHRLYVRQREWEAAQRVWFWINLSPSMGFRSSLAADSKAGRALTLGLGLAGALAAAGERVGLLAGAASGGAGAMERLARDIAASLRDGAPQPDLPPAAEVAGGDAVVLVSDCLNPPAELEARIASLAVRGASGAVILVADPVEETFPFAGETVLETPDGAVRRRVGDARAWGEAYRAALASHRAAVAQTVARRGWSLTLHRTDRPASEAALRALTLLAAAGAHGAGGGP</sequence>
<proteinExistence type="predicted"/>